<feature type="transmembrane region" description="Helical" evidence="7">
    <location>
        <begin position="276"/>
        <end position="294"/>
    </location>
</feature>
<feature type="transmembrane region" description="Helical" evidence="7">
    <location>
        <begin position="142"/>
        <end position="166"/>
    </location>
</feature>
<comment type="subcellular location">
    <subcellularLocation>
        <location evidence="1">Endomembrane system</location>
        <topology evidence="1">Multi-pass membrane protein</topology>
    </subcellularLocation>
</comment>
<evidence type="ECO:0000256" key="4">
    <source>
        <dbReference type="ARBA" id="ARBA00022692"/>
    </source>
</evidence>
<keyword evidence="5 7" id="KW-1133">Transmembrane helix</keyword>
<dbReference type="PROSITE" id="PS50850">
    <property type="entry name" value="MFS"/>
    <property type="match status" value="1"/>
</dbReference>
<feature type="transmembrane region" description="Helical" evidence="7">
    <location>
        <begin position="79"/>
        <end position="95"/>
    </location>
</feature>
<keyword evidence="6 7" id="KW-0472">Membrane</keyword>
<organism evidence="9">
    <name type="scientific">freshwater metagenome</name>
    <dbReference type="NCBI Taxonomy" id="449393"/>
    <lineage>
        <taxon>unclassified sequences</taxon>
        <taxon>metagenomes</taxon>
        <taxon>ecological metagenomes</taxon>
    </lineage>
</organism>
<dbReference type="Pfam" id="PF07690">
    <property type="entry name" value="MFS_1"/>
    <property type="match status" value="1"/>
</dbReference>
<dbReference type="GO" id="GO:0016020">
    <property type="term" value="C:membrane"/>
    <property type="evidence" value="ECO:0007669"/>
    <property type="project" value="TreeGrafter"/>
</dbReference>
<name>A0A6J7IWS0_9ZZZZ</name>
<evidence type="ECO:0000256" key="6">
    <source>
        <dbReference type="ARBA" id="ARBA00023136"/>
    </source>
</evidence>
<dbReference type="Gene3D" id="1.20.1250.20">
    <property type="entry name" value="MFS general substrate transporter like domains"/>
    <property type="match status" value="2"/>
</dbReference>
<reference evidence="9" key="1">
    <citation type="submission" date="2020-05" db="EMBL/GenBank/DDBJ databases">
        <authorList>
            <person name="Chiriac C."/>
            <person name="Salcher M."/>
            <person name="Ghai R."/>
            <person name="Kavagutti S V."/>
        </authorList>
    </citation>
    <scope>NUCLEOTIDE SEQUENCE</scope>
</reference>
<dbReference type="InterPro" id="IPR036259">
    <property type="entry name" value="MFS_trans_sf"/>
</dbReference>
<dbReference type="PANTHER" id="PTHR23514:SF3">
    <property type="entry name" value="BYPASS OF STOP CODON PROTEIN 6"/>
    <property type="match status" value="1"/>
</dbReference>
<dbReference type="GO" id="GO:0022857">
    <property type="term" value="F:transmembrane transporter activity"/>
    <property type="evidence" value="ECO:0007669"/>
    <property type="project" value="InterPro"/>
</dbReference>
<feature type="domain" description="Major facilitator superfamily (MFS) profile" evidence="8">
    <location>
        <begin position="14"/>
        <end position="387"/>
    </location>
</feature>
<evidence type="ECO:0000259" key="8">
    <source>
        <dbReference type="PROSITE" id="PS50850"/>
    </source>
</evidence>
<feature type="transmembrane region" description="Helical" evidence="7">
    <location>
        <begin position="101"/>
        <end position="121"/>
    </location>
</feature>
<dbReference type="EMBL" id="CAFBNF010000031">
    <property type="protein sequence ID" value="CAB4934794.1"/>
    <property type="molecule type" value="Genomic_DNA"/>
</dbReference>
<feature type="transmembrane region" description="Helical" evidence="7">
    <location>
        <begin position="300"/>
        <end position="317"/>
    </location>
</feature>
<feature type="transmembrane region" description="Helical" evidence="7">
    <location>
        <begin position="362"/>
        <end position="381"/>
    </location>
</feature>
<feature type="transmembrane region" description="Helical" evidence="7">
    <location>
        <begin position="209"/>
        <end position="230"/>
    </location>
</feature>
<evidence type="ECO:0000256" key="1">
    <source>
        <dbReference type="ARBA" id="ARBA00004127"/>
    </source>
</evidence>
<dbReference type="GO" id="GO:0012505">
    <property type="term" value="C:endomembrane system"/>
    <property type="evidence" value="ECO:0007669"/>
    <property type="project" value="UniProtKB-SubCell"/>
</dbReference>
<evidence type="ECO:0000256" key="5">
    <source>
        <dbReference type="ARBA" id="ARBA00022989"/>
    </source>
</evidence>
<protein>
    <submittedName>
        <fullName evidence="9">Unannotated protein</fullName>
    </submittedName>
</protein>
<dbReference type="AlphaFoldDB" id="A0A6J7IWS0"/>
<keyword evidence="3" id="KW-0813">Transport</keyword>
<dbReference type="PANTHER" id="PTHR23514">
    <property type="entry name" value="BYPASS OF STOP CODON PROTEIN 6"/>
    <property type="match status" value="1"/>
</dbReference>
<feature type="transmembrane region" description="Helical" evidence="7">
    <location>
        <begin position="14"/>
        <end position="33"/>
    </location>
</feature>
<evidence type="ECO:0000256" key="3">
    <source>
        <dbReference type="ARBA" id="ARBA00022448"/>
    </source>
</evidence>
<dbReference type="InterPro" id="IPR011701">
    <property type="entry name" value="MFS"/>
</dbReference>
<dbReference type="InterPro" id="IPR051788">
    <property type="entry name" value="MFS_Transporter"/>
</dbReference>
<evidence type="ECO:0000256" key="7">
    <source>
        <dbReference type="SAM" id="Phobius"/>
    </source>
</evidence>
<keyword evidence="4 7" id="KW-0812">Transmembrane</keyword>
<sequence>MTLDRPLHPRRDRATLITYGQFAMYGWFLYAFGPSVPLLRDEYGVTSTVAALHATLIALASLLIGLGASRMVKHLGRGGSLRSGSILLIIGLLIYTSGHSLAVTMLGAFVAGLGGGVVVVFGNAHLSAHQGEAAPSALSEAAMMSAVFGMIAPLALGLGVAIGWGWRPGLMVAALGILALELLRGPTTAFNDAEIPHDQIPEPVPLPHLFWWAWGVLVCLVGVEFCLVLWSSDLLRLRGGFGPGAAAASLTSVVAGLAVGRGVGSVLARRLNTERLLMGAIALAFVAFGAAWMSNGALPILLALFATGCGVGLHWPLGISRAIRATNHQADRASARVVVGAGLASGGAPFILGALADAFGVHTAFLVVPVLLVIALALVIARPVSTGPIGAIPAIPL</sequence>
<dbReference type="InterPro" id="IPR020846">
    <property type="entry name" value="MFS_dom"/>
</dbReference>
<accession>A0A6J7IWS0</accession>
<proteinExistence type="inferred from homology"/>
<feature type="transmembrane region" description="Helical" evidence="7">
    <location>
        <begin position="337"/>
        <end position="356"/>
    </location>
</feature>
<gene>
    <name evidence="9" type="ORF">UFOPK3773_00462</name>
</gene>
<evidence type="ECO:0000256" key="2">
    <source>
        <dbReference type="ARBA" id="ARBA00008335"/>
    </source>
</evidence>
<comment type="similarity">
    <text evidence="2">Belongs to the major facilitator superfamily.</text>
</comment>
<evidence type="ECO:0000313" key="9">
    <source>
        <dbReference type="EMBL" id="CAB4934794.1"/>
    </source>
</evidence>
<dbReference type="SUPFAM" id="SSF103473">
    <property type="entry name" value="MFS general substrate transporter"/>
    <property type="match status" value="1"/>
</dbReference>
<feature type="transmembrane region" description="Helical" evidence="7">
    <location>
        <begin position="45"/>
        <end position="67"/>
    </location>
</feature>